<dbReference type="Proteomes" id="UP000076154">
    <property type="component" value="Unassembled WGS sequence"/>
</dbReference>
<evidence type="ECO:0000256" key="1">
    <source>
        <dbReference type="SAM" id="MobiDB-lite"/>
    </source>
</evidence>
<gene>
    <name evidence="3" type="ORF">Hypma_012596</name>
</gene>
<evidence type="ECO:0000313" key="3">
    <source>
        <dbReference type="EMBL" id="RDB20340.1"/>
    </source>
</evidence>
<evidence type="ECO:0000313" key="4">
    <source>
        <dbReference type="Proteomes" id="UP000076154"/>
    </source>
</evidence>
<dbReference type="OrthoDB" id="3176940at2759"/>
<feature type="domain" description="DUF6697" evidence="2">
    <location>
        <begin position="261"/>
        <end position="449"/>
    </location>
</feature>
<organism evidence="3 4">
    <name type="scientific">Hypsizygus marmoreus</name>
    <name type="common">White beech mushroom</name>
    <name type="synonym">Agaricus marmoreus</name>
    <dbReference type="NCBI Taxonomy" id="39966"/>
    <lineage>
        <taxon>Eukaryota</taxon>
        <taxon>Fungi</taxon>
        <taxon>Dikarya</taxon>
        <taxon>Basidiomycota</taxon>
        <taxon>Agaricomycotina</taxon>
        <taxon>Agaricomycetes</taxon>
        <taxon>Agaricomycetidae</taxon>
        <taxon>Agaricales</taxon>
        <taxon>Tricholomatineae</taxon>
        <taxon>Lyophyllaceae</taxon>
        <taxon>Hypsizygus</taxon>
    </lineage>
</organism>
<dbReference type="EMBL" id="LUEZ02000069">
    <property type="protein sequence ID" value="RDB20340.1"/>
    <property type="molecule type" value="Genomic_DNA"/>
</dbReference>
<reference evidence="3" key="1">
    <citation type="submission" date="2018-04" db="EMBL/GenBank/DDBJ databases">
        <title>Whole genome sequencing of Hypsizygus marmoreus.</title>
        <authorList>
            <person name="Choi I.-G."/>
            <person name="Min B."/>
            <person name="Kim J.-G."/>
            <person name="Kim S."/>
            <person name="Oh Y.-L."/>
            <person name="Kong W.-S."/>
            <person name="Park H."/>
            <person name="Jeong J."/>
            <person name="Song E.-S."/>
        </authorList>
    </citation>
    <scope>NUCLEOTIDE SEQUENCE [LARGE SCALE GENOMIC DNA]</scope>
    <source>
        <strain evidence="3">51987-8</strain>
    </source>
</reference>
<accession>A0A369JGL7</accession>
<feature type="compositionally biased region" description="Basic residues" evidence="1">
    <location>
        <begin position="495"/>
        <end position="508"/>
    </location>
</feature>
<protein>
    <recommendedName>
        <fullName evidence="2">DUF6697 domain-containing protein</fullName>
    </recommendedName>
</protein>
<dbReference type="STRING" id="39966.A0A369JGL7"/>
<keyword evidence="4" id="KW-1185">Reference proteome</keyword>
<dbReference type="InParanoid" id="A0A369JGL7"/>
<name>A0A369JGL7_HYPMA</name>
<feature type="region of interest" description="Disordered" evidence="1">
    <location>
        <begin position="456"/>
        <end position="508"/>
    </location>
</feature>
<dbReference type="InterPro" id="IPR046520">
    <property type="entry name" value="DUF6697"/>
</dbReference>
<dbReference type="AlphaFoldDB" id="A0A369JGL7"/>
<comment type="caution">
    <text evidence="3">The sequence shown here is derived from an EMBL/GenBank/DDBJ whole genome shotgun (WGS) entry which is preliminary data.</text>
</comment>
<sequence length="508" mass="57204">MSGEESTSPSSTAGCQEGRRYIIPSTGGDYPVVNWANHKPNEAGCVSQFNEFFEHDNDMLRPSPTTADLESVVLPKKEEDVTESASALLTSRELMGPRPVDIEAIAADLTPHDVPTSLDTPPAYGSQEANVMAIKSIEGSSNILASALQLSGPRVAVKIELPEFVLPNELLPIRPAVGEAHVPPNSPTHRMFIDAVEIPYPSWKKKRDLGREKEYLNPKWKIKIKKNEFTLGLDTVFRRVDTLGIKNFSLELNDDLLNTPVSREFISDVYGGNPQQTFPLIGADNLKRHGYDDFMFLNLDYNPRAPQRAGYPGLFFVCSNPKTSAVWPVTQRTFVRLDDKKWLYIGQYDLVRAAGLTVDEWKSQPHSVMMKWSTKVCDQQWGRDVRTRIALRKTLHREPTPAEVEQALTRNYAATPDEVTQAYNNGSEVIGVWVMKCVGYDEKFQKEIIGQFETWTLPPRGPAKRKGKRKQPKEEDERLLDQPGTSGSGDGSPRRTIRVRKKRKIWTP</sequence>
<feature type="compositionally biased region" description="Basic residues" evidence="1">
    <location>
        <begin position="462"/>
        <end position="471"/>
    </location>
</feature>
<dbReference type="Pfam" id="PF20411">
    <property type="entry name" value="DUF6697"/>
    <property type="match status" value="1"/>
</dbReference>
<evidence type="ECO:0000259" key="2">
    <source>
        <dbReference type="Pfam" id="PF20411"/>
    </source>
</evidence>
<proteinExistence type="predicted"/>